<evidence type="ECO:0000256" key="2">
    <source>
        <dbReference type="ARBA" id="ARBA00022670"/>
    </source>
</evidence>
<evidence type="ECO:0000259" key="8">
    <source>
        <dbReference type="PROSITE" id="PS51767"/>
    </source>
</evidence>
<name>A0A8I2YRT4_9AGAM</name>
<dbReference type="GO" id="GO:0004190">
    <property type="term" value="F:aspartic-type endopeptidase activity"/>
    <property type="evidence" value="ECO:0007669"/>
    <property type="project" value="UniProtKB-KW"/>
</dbReference>
<evidence type="ECO:0000256" key="7">
    <source>
        <dbReference type="RuleBase" id="RU000454"/>
    </source>
</evidence>
<dbReference type="InterPro" id="IPR034164">
    <property type="entry name" value="Pepsin-like_dom"/>
</dbReference>
<dbReference type="InterPro" id="IPR033121">
    <property type="entry name" value="PEPTIDASE_A1"/>
</dbReference>
<keyword evidence="2 7" id="KW-0645">Protease</keyword>
<keyword evidence="10" id="KW-1185">Reference proteome</keyword>
<dbReference type="PROSITE" id="PS51767">
    <property type="entry name" value="PEPTIDASE_A1"/>
    <property type="match status" value="1"/>
</dbReference>
<evidence type="ECO:0000256" key="5">
    <source>
        <dbReference type="PIRSR" id="PIRSR601461-1"/>
    </source>
</evidence>
<dbReference type="PANTHER" id="PTHR47966:SF51">
    <property type="entry name" value="BETA-SITE APP-CLEAVING ENZYME, ISOFORM A-RELATED"/>
    <property type="match status" value="1"/>
</dbReference>
<gene>
    <name evidence="9" type="ORF">JVT61DRAFT_2665</name>
</gene>
<dbReference type="GO" id="GO:0006508">
    <property type="term" value="P:proteolysis"/>
    <property type="evidence" value="ECO:0007669"/>
    <property type="project" value="UniProtKB-KW"/>
</dbReference>
<comment type="caution">
    <text evidence="9">The sequence shown here is derived from an EMBL/GenBank/DDBJ whole genome shotgun (WGS) entry which is preliminary data.</text>
</comment>
<sequence length="431" mass="45981">MSRKPTVMEIAHCMVTDMRDNWFHMRSLLSIVFIAVLLGLTSALSHRRSFGIPIQKRSTFTKNGVVNLDAVRSHLAYSEGKYLRGASAIKYSTGVISPSSSGHTVGRRAASGVSVPLTEYGTKLWYGNISVGSPPVEYKVDFDTGSADLFLPSSDCNTTCAGHTRYNPAKSFSAVNLHQGFNLSYGDGSTVFGDQYTDTVTIGRFVAKNQTIGAALQYSAGFQADNFAPDGLMGMAFPNISVFYANPIVQTLIAERQLSDPVFAFKLASSGSELSIGGVNQLLYKGNVTYAPVTRQGFWQINVGSLNANGQAISKNISAVVDTGTTLILGDAATVHQFYSGLNATDVGDGLYTMPCNAMPNVSITIQGKLFAISAETFNLGHYDTAGTQCVGAITGAGSLGDIWILGDAFLQNVYSIFDFGKLRVGFADLA</sequence>
<evidence type="ECO:0000256" key="6">
    <source>
        <dbReference type="PIRSR" id="PIRSR601461-2"/>
    </source>
</evidence>
<proteinExistence type="inferred from homology"/>
<evidence type="ECO:0000313" key="9">
    <source>
        <dbReference type="EMBL" id="KAG6375808.1"/>
    </source>
</evidence>
<dbReference type="Pfam" id="PF00026">
    <property type="entry name" value="Asp"/>
    <property type="match status" value="1"/>
</dbReference>
<dbReference type="EMBL" id="JAGFBS010000013">
    <property type="protein sequence ID" value="KAG6375808.1"/>
    <property type="molecule type" value="Genomic_DNA"/>
</dbReference>
<feature type="active site" evidence="5">
    <location>
        <position position="322"/>
    </location>
</feature>
<dbReference type="FunFam" id="2.40.70.10:FF:000115">
    <property type="entry name" value="Lysosomal aspartic protease"/>
    <property type="match status" value="1"/>
</dbReference>
<dbReference type="AlphaFoldDB" id="A0A8I2YRT4"/>
<dbReference type="OrthoDB" id="15189at2759"/>
<evidence type="ECO:0000256" key="4">
    <source>
        <dbReference type="ARBA" id="ARBA00022801"/>
    </source>
</evidence>
<dbReference type="PANTHER" id="PTHR47966">
    <property type="entry name" value="BETA-SITE APP-CLEAVING ENZYME, ISOFORM A-RELATED"/>
    <property type="match status" value="1"/>
</dbReference>
<evidence type="ECO:0000256" key="3">
    <source>
        <dbReference type="ARBA" id="ARBA00022750"/>
    </source>
</evidence>
<dbReference type="InterPro" id="IPR001461">
    <property type="entry name" value="Aspartic_peptidase_A1"/>
</dbReference>
<dbReference type="PROSITE" id="PS00141">
    <property type="entry name" value="ASP_PROTEASE"/>
    <property type="match status" value="1"/>
</dbReference>
<dbReference type="CDD" id="cd05471">
    <property type="entry name" value="pepsin_like"/>
    <property type="match status" value="1"/>
</dbReference>
<keyword evidence="6" id="KW-1015">Disulfide bond</keyword>
<evidence type="ECO:0000313" key="10">
    <source>
        <dbReference type="Proteomes" id="UP000683000"/>
    </source>
</evidence>
<accession>A0A8I2YRT4</accession>
<dbReference type="InterPro" id="IPR001969">
    <property type="entry name" value="Aspartic_peptidase_AS"/>
</dbReference>
<feature type="domain" description="Peptidase A1" evidence="8">
    <location>
        <begin position="125"/>
        <end position="428"/>
    </location>
</feature>
<organism evidence="9 10">
    <name type="scientific">Boletus reticuloceps</name>
    <dbReference type="NCBI Taxonomy" id="495285"/>
    <lineage>
        <taxon>Eukaryota</taxon>
        <taxon>Fungi</taxon>
        <taxon>Dikarya</taxon>
        <taxon>Basidiomycota</taxon>
        <taxon>Agaricomycotina</taxon>
        <taxon>Agaricomycetes</taxon>
        <taxon>Agaricomycetidae</taxon>
        <taxon>Boletales</taxon>
        <taxon>Boletineae</taxon>
        <taxon>Boletaceae</taxon>
        <taxon>Boletoideae</taxon>
        <taxon>Boletus</taxon>
    </lineage>
</organism>
<dbReference type="Proteomes" id="UP000683000">
    <property type="component" value="Unassembled WGS sequence"/>
</dbReference>
<keyword evidence="3 7" id="KW-0064">Aspartyl protease</keyword>
<keyword evidence="4 7" id="KW-0378">Hydrolase</keyword>
<reference evidence="9" key="1">
    <citation type="submission" date="2021-03" db="EMBL/GenBank/DDBJ databases">
        <title>Evolutionary innovations through gain and loss of genes in the ectomycorrhizal Boletales.</title>
        <authorList>
            <person name="Wu G."/>
            <person name="Miyauchi S."/>
            <person name="Morin E."/>
            <person name="Yang Z.-L."/>
            <person name="Xu J."/>
            <person name="Martin F.M."/>
        </authorList>
    </citation>
    <scope>NUCLEOTIDE SEQUENCE</scope>
    <source>
        <strain evidence="9">BR01</strain>
    </source>
</reference>
<dbReference type="Gene3D" id="2.40.70.10">
    <property type="entry name" value="Acid Proteases"/>
    <property type="match status" value="2"/>
</dbReference>
<protein>
    <submittedName>
        <fullName evidence="9">Aspartic peptidase domain-containing protein</fullName>
    </submittedName>
</protein>
<feature type="disulfide bond" evidence="6">
    <location>
        <begin position="156"/>
        <end position="160"/>
    </location>
</feature>
<evidence type="ECO:0000256" key="1">
    <source>
        <dbReference type="ARBA" id="ARBA00007447"/>
    </source>
</evidence>
<comment type="similarity">
    <text evidence="1 7">Belongs to the peptidase A1 family.</text>
</comment>
<dbReference type="InterPro" id="IPR021109">
    <property type="entry name" value="Peptidase_aspartic_dom_sf"/>
</dbReference>
<dbReference type="PRINTS" id="PR00792">
    <property type="entry name" value="PEPSIN"/>
</dbReference>
<dbReference type="SUPFAM" id="SSF50630">
    <property type="entry name" value="Acid proteases"/>
    <property type="match status" value="1"/>
</dbReference>
<feature type="active site" evidence="5">
    <location>
        <position position="143"/>
    </location>
</feature>